<dbReference type="EMBL" id="UYSU01045283">
    <property type="protein sequence ID" value="VDM05161.1"/>
    <property type="molecule type" value="Genomic_DNA"/>
</dbReference>
<gene>
    <name evidence="1" type="ORF">SSLN_LOCUS18775</name>
</gene>
<evidence type="ECO:0000313" key="2">
    <source>
        <dbReference type="Proteomes" id="UP000275846"/>
    </source>
</evidence>
<protein>
    <submittedName>
        <fullName evidence="1 3">Uncharacterized protein</fullName>
    </submittedName>
</protein>
<proteinExistence type="predicted"/>
<organism evidence="3">
    <name type="scientific">Schistocephalus solidus</name>
    <name type="common">Tapeworm</name>
    <dbReference type="NCBI Taxonomy" id="70667"/>
    <lineage>
        <taxon>Eukaryota</taxon>
        <taxon>Metazoa</taxon>
        <taxon>Spiralia</taxon>
        <taxon>Lophotrochozoa</taxon>
        <taxon>Platyhelminthes</taxon>
        <taxon>Cestoda</taxon>
        <taxon>Eucestoda</taxon>
        <taxon>Diphyllobothriidea</taxon>
        <taxon>Diphyllobothriidae</taxon>
        <taxon>Schistocephalus</taxon>
    </lineage>
</organism>
<dbReference type="WBParaSite" id="SSLN_0001948901-mRNA-1">
    <property type="protein sequence ID" value="SSLN_0001948901-mRNA-1"/>
    <property type="gene ID" value="SSLN_0001948901"/>
</dbReference>
<dbReference type="Gene3D" id="2.120.10.80">
    <property type="entry name" value="Kelch-type beta propeller"/>
    <property type="match status" value="1"/>
</dbReference>
<evidence type="ECO:0000313" key="1">
    <source>
        <dbReference type="EMBL" id="VDM05161.1"/>
    </source>
</evidence>
<dbReference type="Proteomes" id="UP000275846">
    <property type="component" value="Unassembled WGS sequence"/>
</dbReference>
<name>A0A183TQM7_SCHSO</name>
<dbReference type="SUPFAM" id="SSF117281">
    <property type="entry name" value="Kelch motif"/>
    <property type="match status" value="1"/>
</dbReference>
<sequence>MIGESILPQDFFSKRVSEFLVKEVRWREWAPLAVGRRSHAAAVVKTAGGGEGRTLLGVFGGVNEGGRLSSCEVYDVSRDR</sequence>
<dbReference type="InterPro" id="IPR015915">
    <property type="entry name" value="Kelch-typ_b-propeller"/>
</dbReference>
<dbReference type="AlphaFoldDB" id="A0A183TQM7"/>
<reference evidence="3" key="1">
    <citation type="submission" date="2016-06" db="UniProtKB">
        <authorList>
            <consortium name="WormBaseParasite"/>
        </authorList>
    </citation>
    <scope>IDENTIFICATION</scope>
</reference>
<evidence type="ECO:0000313" key="3">
    <source>
        <dbReference type="WBParaSite" id="SSLN_0001948901-mRNA-1"/>
    </source>
</evidence>
<keyword evidence="2" id="KW-1185">Reference proteome</keyword>
<accession>A0A183TQM7</accession>
<reference evidence="1 2" key="2">
    <citation type="submission" date="2018-11" db="EMBL/GenBank/DDBJ databases">
        <authorList>
            <consortium name="Pathogen Informatics"/>
        </authorList>
    </citation>
    <scope>NUCLEOTIDE SEQUENCE [LARGE SCALE GENOMIC DNA]</scope>
    <source>
        <strain evidence="1 2">NST_G2</strain>
    </source>
</reference>